<evidence type="ECO:0000313" key="3">
    <source>
        <dbReference type="EMBL" id="ESU38339.1"/>
    </source>
</evidence>
<dbReference type="PRINTS" id="PR00625">
    <property type="entry name" value="JDOMAIN"/>
</dbReference>
<dbReference type="SUPFAM" id="SSF46565">
    <property type="entry name" value="Chaperone J-domain"/>
    <property type="match status" value="1"/>
</dbReference>
<dbReference type="SMART" id="SM00271">
    <property type="entry name" value="DnaJ"/>
    <property type="match status" value="1"/>
</dbReference>
<dbReference type="GO" id="GO:0005829">
    <property type="term" value="C:cytosol"/>
    <property type="evidence" value="ECO:0007669"/>
    <property type="project" value="TreeGrafter"/>
</dbReference>
<dbReference type="InterPro" id="IPR008971">
    <property type="entry name" value="HSP40/DnaJ_pept-bd"/>
</dbReference>
<protein>
    <submittedName>
        <fullName evidence="3">Chaperone protein dnaJ</fullName>
    </submittedName>
</protein>
<dbReference type="FunFam" id="1.10.287.110:FF:000076">
    <property type="entry name" value="Chaperone protein dnaJ"/>
    <property type="match status" value="1"/>
</dbReference>
<dbReference type="InterPro" id="IPR001623">
    <property type="entry name" value="DnaJ_domain"/>
</dbReference>
<dbReference type="FunFam" id="2.60.260.20:FF:000006">
    <property type="entry name" value="DnaJ subfamily B member 13"/>
    <property type="match status" value="1"/>
</dbReference>
<proteinExistence type="predicted"/>
<dbReference type="GO" id="GO:0051082">
    <property type="term" value="F:unfolded protein binding"/>
    <property type="evidence" value="ECO:0007669"/>
    <property type="project" value="InterPro"/>
</dbReference>
<dbReference type="PANTHER" id="PTHR24078">
    <property type="entry name" value="DNAJ HOMOLOG SUBFAMILY C MEMBER"/>
    <property type="match status" value="1"/>
</dbReference>
<feature type="domain" description="J" evidence="2">
    <location>
        <begin position="20"/>
        <end position="86"/>
    </location>
</feature>
<dbReference type="InterPro" id="IPR036869">
    <property type="entry name" value="J_dom_sf"/>
</dbReference>
<accession>V6TI60</accession>
<dbReference type="InterPro" id="IPR002939">
    <property type="entry name" value="DnaJ_C"/>
</dbReference>
<dbReference type="PROSITE" id="PS50076">
    <property type="entry name" value="DNAJ_2"/>
    <property type="match status" value="1"/>
</dbReference>
<dbReference type="Proteomes" id="UP000018320">
    <property type="component" value="Unassembled WGS sequence"/>
</dbReference>
<dbReference type="EMBL" id="AHGT01000014">
    <property type="protein sequence ID" value="ESU38339.1"/>
    <property type="molecule type" value="Genomic_DNA"/>
</dbReference>
<dbReference type="FunFam" id="2.60.260.20:FF:000015">
    <property type="entry name" value="Heat shock protein 40"/>
    <property type="match status" value="1"/>
</dbReference>
<evidence type="ECO:0000313" key="4">
    <source>
        <dbReference type="Proteomes" id="UP000018320"/>
    </source>
</evidence>
<dbReference type="InterPro" id="IPR051339">
    <property type="entry name" value="DnaJ_subfamily_B"/>
</dbReference>
<dbReference type="Pfam" id="PF01556">
    <property type="entry name" value="DnaJ_C"/>
    <property type="match status" value="1"/>
</dbReference>
<dbReference type="SUPFAM" id="SSF49493">
    <property type="entry name" value="HSP40/DnaJ peptide-binding domain"/>
    <property type="match status" value="2"/>
</dbReference>
<dbReference type="Pfam" id="PF00226">
    <property type="entry name" value="DnaJ"/>
    <property type="match status" value="1"/>
</dbReference>
<name>V6TI60_GIAIN</name>
<dbReference type="GO" id="GO:0006457">
    <property type="term" value="P:protein folding"/>
    <property type="evidence" value="ECO:0007669"/>
    <property type="project" value="InterPro"/>
</dbReference>
<gene>
    <name evidence="3" type="ORF">DHA2_17483</name>
</gene>
<comment type="caution">
    <text evidence="3">The sequence shown here is derived from an EMBL/GenBank/DDBJ whole genome shotgun (WGS) entry which is preliminary data.</text>
</comment>
<dbReference type="Gene3D" id="2.60.260.20">
    <property type="entry name" value="Urease metallochaperone UreE, N-terminal domain"/>
    <property type="match status" value="2"/>
</dbReference>
<dbReference type="Gene3D" id="1.10.287.110">
    <property type="entry name" value="DnaJ domain"/>
    <property type="match status" value="1"/>
</dbReference>
<dbReference type="VEuPathDB" id="GiardiaDB:QR46_0929"/>
<dbReference type="VEuPathDB" id="GiardiaDB:GL50581_4490"/>
<organism evidence="3 4">
    <name type="scientific">Giardia intestinalis</name>
    <name type="common">Giardia lamblia</name>
    <dbReference type="NCBI Taxonomy" id="5741"/>
    <lineage>
        <taxon>Eukaryota</taxon>
        <taxon>Metamonada</taxon>
        <taxon>Diplomonadida</taxon>
        <taxon>Hexamitidae</taxon>
        <taxon>Giardiinae</taxon>
        <taxon>Giardia</taxon>
    </lineage>
</organism>
<keyword evidence="1" id="KW-0143">Chaperone</keyword>
<dbReference type="AlphaFoldDB" id="V6TI60"/>
<reference evidence="3 4" key="2">
    <citation type="journal article" date="2013" name="Genome Biol. Evol.">
        <title>Genome sequencing of Giardia lamblia genotypes A2 and B isolates (DH and GS) and comparative analysis with the genomes of genotypes A1 and E (WB and Pig).</title>
        <authorList>
            <person name="Adam R.D."/>
            <person name="Dahlstrom E.W."/>
            <person name="Martens C.A."/>
            <person name="Bruno D.P."/>
            <person name="Barbian K.D."/>
            <person name="Ricklefs S.M."/>
            <person name="Hernandez M.M."/>
            <person name="Narla N.P."/>
            <person name="Patel R.B."/>
            <person name="Porcella S.F."/>
            <person name="Nash T.E."/>
        </authorList>
    </citation>
    <scope>NUCLEOTIDE SEQUENCE [LARGE SCALE GENOMIC DNA]</scope>
    <source>
        <strain evidence="3 4">DH</strain>
    </source>
</reference>
<dbReference type="CDD" id="cd06257">
    <property type="entry name" value="DnaJ"/>
    <property type="match status" value="1"/>
</dbReference>
<evidence type="ECO:0000259" key="2">
    <source>
        <dbReference type="PROSITE" id="PS50076"/>
    </source>
</evidence>
<dbReference type="PANTHER" id="PTHR24078:SF553">
    <property type="entry name" value="DNAJ HOMOLOG SUBFAMILY B MEMBER 5"/>
    <property type="match status" value="1"/>
</dbReference>
<dbReference type="GO" id="GO:0051087">
    <property type="term" value="F:protein-folding chaperone binding"/>
    <property type="evidence" value="ECO:0007669"/>
    <property type="project" value="TreeGrafter"/>
</dbReference>
<dbReference type="VEuPathDB" id="GiardiaDB:GL50803_0017483"/>
<sequence length="345" mass="39039">MGLEHASIISKKFQKSMGRSFYEVLGVPHTAAPDAIKRAYRKQALRWHPDKNRDNRQEAEARFKEISEAYRILSDPEKRAVYDRFGEEGIRMVGPDGSVAASGQPRVVFSGMPFANLDEAFKLFEQVFGSMDPFASEFDMGMTDFGTFPSMNETKWRPRPQKKRKDPDVFVDLELTLEELYFGATKLRKVTRRVMMADGSSESKVEMLEIIVKQGWSEGTQIRFKELGDEAPNITPSDLVFVVKELPHPNFLREGDNLVVTCNVPLRNALCGYQTELKTLDNRTLHIVVSEVIIPGNVKTIHGEGMPLSADPRQRGLLLIKFNVQFPSHIPEVNKAALMELLPPN</sequence>
<dbReference type="VEuPathDB" id="GiardiaDB:DHA2_17483"/>
<evidence type="ECO:0000256" key="1">
    <source>
        <dbReference type="ARBA" id="ARBA00023186"/>
    </source>
</evidence>
<dbReference type="CDD" id="cd10747">
    <property type="entry name" value="DnaJ_C"/>
    <property type="match status" value="1"/>
</dbReference>
<reference evidence="4" key="1">
    <citation type="submission" date="2012-02" db="EMBL/GenBank/DDBJ databases">
        <title>Genome sequencing of Giardia lamblia Genotypes A2 and B isolates (DH and GS) and comparative analysis with the genomes of Genotypes A1 and E (WB and Pig).</title>
        <authorList>
            <person name="Adam R."/>
            <person name="Dahlstrom E."/>
            <person name="Martens C."/>
            <person name="Bruno D."/>
            <person name="Barbian K."/>
            <person name="Porcella S.F."/>
            <person name="Nash T."/>
        </authorList>
    </citation>
    <scope>NUCLEOTIDE SEQUENCE</scope>
    <source>
        <strain evidence="4">DH</strain>
    </source>
</reference>